<gene>
    <name evidence="1" type="ORF">TM448A03286_0006</name>
</gene>
<protein>
    <recommendedName>
        <fullName evidence="2">DNA recombination-mediator protein A</fullName>
    </recommendedName>
</protein>
<dbReference type="Pfam" id="PF06908">
    <property type="entry name" value="YpsA"/>
    <property type="match status" value="1"/>
</dbReference>
<name>A0A6H2A078_9ZZZZ</name>
<dbReference type="SUPFAM" id="SSF102405">
    <property type="entry name" value="MCP/YpsA-like"/>
    <property type="match status" value="1"/>
</dbReference>
<dbReference type="InterPro" id="IPR010697">
    <property type="entry name" value="YspA"/>
</dbReference>
<proteinExistence type="predicted"/>
<dbReference type="EMBL" id="MT144399">
    <property type="protein sequence ID" value="QJA53168.1"/>
    <property type="molecule type" value="Genomic_DNA"/>
</dbReference>
<dbReference type="PANTHER" id="PTHR38440:SF1">
    <property type="entry name" value="UPF0398 PROTEIN SPR0331"/>
    <property type="match status" value="1"/>
</dbReference>
<sequence>MILAFTGHRNLFNVDFIRASLETLLLFYKPKRCVSGMAIGFDMLAAEAALNHQIPLTAAIPFPGQRLRWKKDQQDRWAGILSKADHVNVISGGPYYPELLSRRNDWMVDFCDRVIACWCGAPGGTRNCIESAMEAGRPIDLIDPSGNLVPDWYAGEVEYERP</sequence>
<accession>A0A6H2A078</accession>
<organism evidence="1">
    <name type="scientific">viral metagenome</name>
    <dbReference type="NCBI Taxonomy" id="1070528"/>
    <lineage>
        <taxon>unclassified sequences</taxon>
        <taxon>metagenomes</taxon>
        <taxon>organismal metagenomes</taxon>
    </lineage>
</organism>
<dbReference type="PANTHER" id="PTHR38440">
    <property type="entry name" value="UPF0398 PROTEIN YPSA"/>
    <property type="match status" value="1"/>
</dbReference>
<evidence type="ECO:0008006" key="2">
    <source>
        <dbReference type="Google" id="ProtNLM"/>
    </source>
</evidence>
<reference evidence="1" key="1">
    <citation type="submission" date="2020-03" db="EMBL/GenBank/DDBJ databases">
        <title>The deep terrestrial virosphere.</title>
        <authorList>
            <person name="Holmfeldt K."/>
            <person name="Nilsson E."/>
            <person name="Simone D."/>
            <person name="Lopez-Fernandez M."/>
            <person name="Wu X."/>
            <person name="de Brujin I."/>
            <person name="Lundin D."/>
            <person name="Andersson A."/>
            <person name="Bertilsson S."/>
            <person name="Dopson M."/>
        </authorList>
    </citation>
    <scope>NUCLEOTIDE SEQUENCE</scope>
    <source>
        <strain evidence="1">TM448A03286</strain>
    </source>
</reference>
<evidence type="ECO:0000313" key="1">
    <source>
        <dbReference type="EMBL" id="QJA53168.1"/>
    </source>
</evidence>
<dbReference type="AlphaFoldDB" id="A0A6H2A078"/>
<dbReference type="Gene3D" id="3.40.50.450">
    <property type="match status" value="1"/>
</dbReference>